<accession>A0A9W9IMC7</accession>
<feature type="region of interest" description="Disordered" evidence="6">
    <location>
        <begin position="32"/>
        <end position="160"/>
    </location>
</feature>
<dbReference type="Pfam" id="PF03124">
    <property type="entry name" value="EXS"/>
    <property type="match status" value="1"/>
</dbReference>
<feature type="region of interest" description="Disordered" evidence="6">
    <location>
        <begin position="899"/>
        <end position="953"/>
    </location>
</feature>
<comment type="similarity">
    <text evidence="2">Belongs to the SYG1 (TC 2.A.94) family.</text>
</comment>
<evidence type="ECO:0000256" key="3">
    <source>
        <dbReference type="ARBA" id="ARBA00022692"/>
    </source>
</evidence>
<feature type="transmembrane region" description="Helical" evidence="7">
    <location>
        <begin position="534"/>
        <end position="555"/>
    </location>
</feature>
<dbReference type="GO" id="GO:0006817">
    <property type="term" value="P:phosphate ion transport"/>
    <property type="evidence" value="ECO:0007669"/>
    <property type="project" value="TreeGrafter"/>
</dbReference>
<evidence type="ECO:0000256" key="4">
    <source>
        <dbReference type="ARBA" id="ARBA00022989"/>
    </source>
</evidence>
<dbReference type="GO" id="GO:0000822">
    <property type="term" value="F:inositol hexakisphosphate binding"/>
    <property type="evidence" value="ECO:0007669"/>
    <property type="project" value="TreeGrafter"/>
</dbReference>
<sequence>ELEKELVPEWKAKYLDYKGGKKKIKLILRAIQRATRSPRTPRTPFIQHPDPAAKPPDPNDPQSTRRAEISTPKPQAEQQPLRRRGSRSSDHATYGSTYDSPKLGGRSERRSFELPDPALDPTPQYVPPYEAPAPAKAETSPAQRSQQPAMQSPSAGNLTTSVQRGTQLILRVISQTEGSSRGRKTPAESALEVERRHDEFFAFLDGELEKINSFYEAKEREATARLEVLSAQLHFMVHRRRQQVLAAKKSMEEISHDTQRQPKGFGGLSGAGLRNATRALASETWSKTRTLAGRTQFGKNSEAMATQGASPEVDATTRQYLAQRDYAPREDTPNNDVSYRTAKRKLKHALQEFYRGMELLKAYAYLNQTAFRKINKKYDKAVNPPVPMQYMTERVNRASFVQSEVLETLIDTVEDLYARYFERGNHKIAASKLRHSVKKRNDFSPSTFRAGLWLMAGTLLSAQALVRASRHLLSGDSIRKVQTSYLLQIYGGYFLITFHLLLFCIACMIWTKSRINHAFVFEYEPKHILEWRQLLEFPSFFIFLMGLFMWLNFSWINVMYIYWPVVLVGLTVIIVFLPARVLYHKSRKWWAITNWRLLTAGALYKVEFRDFFLGDMYCSQVYSMGNIELFFCLYASHWQNPVKCNSSHSRLLGFLTCVPAIWRMFQCIFRYITSKQAFPHFANLVKYMFSVLYYASLSMYRIDKRTRFQAPFITFALLNAVYTSVWDVGMDWSLGTPQYKLLREELVWRRNPWVYYIAIVVNIVIRFNWIFYAIFSNDIQHSAVLSFAVSLSEVVRRGVWAVFRVENEHSSNVRRFRASRDIPLPYDLSTILPAAGQNVPEAGDYQLQEQVPTTPFMAPGDVEHGDVDAAARRAREGRSRISRVGTMVASAHTQDFERRRLPSYMSSATVDQDHDRSLEDTTDEEYGFTTDDDSADETNGQGNRRSPMHRIAE</sequence>
<feature type="domain" description="EXS" evidence="8">
    <location>
        <begin position="643"/>
        <end position="836"/>
    </location>
</feature>
<dbReference type="PROSITE" id="PS51380">
    <property type="entry name" value="EXS"/>
    <property type="match status" value="1"/>
</dbReference>
<dbReference type="PANTHER" id="PTHR10783:SF103">
    <property type="entry name" value="SOLUTE CARRIER FAMILY 53 MEMBER 1"/>
    <property type="match status" value="1"/>
</dbReference>
<dbReference type="Pfam" id="PF03105">
    <property type="entry name" value="SPX"/>
    <property type="match status" value="1"/>
</dbReference>
<dbReference type="GO" id="GO:0005886">
    <property type="term" value="C:plasma membrane"/>
    <property type="evidence" value="ECO:0007669"/>
    <property type="project" value="TreeGrafter"/>
</dbReference>
<feature type="transmembrane region" description="Helical" evidence="7">
    <location>
        <begin position="486"/>
        <end position="510"/>
    </location>
</feature>
<feature type="non-terminal residue" evidence="10">
    <location>
        <position position="1"/>
    </location>
</feature>
<name>A0A9W9IMC7_9EURO</name>
<feature type="compositionally biased region" description="Pro residues" evidence="6">
    <location>
        <begin position="118"/>
        <end position="131"/>
    </location>
</feature>
<keyword evidence="11" id="KW-1185">Reference proteome</keyword>
<evidence type="ECO:0000256" key="7">
    <source>
        <dbReference type="SAM" id="Phobius"/>
    </source>
</evidence>
<feature type="compositionally biased region" description="Acidic residues" evidence="6">
    <location>
        <begin position="920"/>
        <end position="936"/>
    </location>
</feature>
<feature type="domain" description="SPX" evidence="9">
    <location>
        <begin position="1"/>
        <end position="392"/>
    </location>
</feature>
<feature type="compositionally biased region" description="Low complexity" evidence="6">
    <location>
        <begin position="35"/>
        <end position="44"/>
    </location>
</feature>
<evidence type="ECO:0000256" key="6">
    <source>
        <dbReference type="SAM" id="MobiDB-lite"/>
    </source>
</evidence>
<dbReference type="InterPro" id="IPR004342">
    <property type="entry name" value="EXS_C"/>
</dbReference>
<evidence type="ECO:0000256" key="2">
    <source>
        <dbReference type="ARBA" id="ARBA00009665"/>
    </source>
</evidence>
<keyword evidence="5 7" id="KW-0472">Membrane</keyword>
<feature type="compositionally biased region" description="Polar residues" evidence="6">
    <location>
        <begin position="140"/>
        <end position="160"/>
    </location>
</feature>
<evidence type="ECO:0000313" key="11">
    <source>
        <dbReference type="Proteomes" id="UP001149163"/>
    </source>
</evidence>
<dbReference type="GO" id="GO:0005794">
    <property type="term" value="C:Golgi apparatus"/>
    <property type="evidence" value="ECO:0007669"/>
    <property type="project" value="TreeGrafter"/>
</dbReference>
<dbReference type="RefSeq" id="XP_056548499.1">
    <property type="nucleotide sequence ID" value="XM_056684893.1"/>
</dbReference>
<evidence type="ECO:0000256" key="5">
    <source>
        <dbReference type="ARBA" id="ARBA00023136"/>
    </source>
</evidence>
<dbReference type="OrthoDB" id="9970435at2759"/>
<evidence type="ECO:0000313" key="10">
    <source>
        <dbReference type="EMBL" id="KAJ5176891.1"/>
    </source>
</evidence>
<comment type="caution">
    <text evidence="10">The sequence shown here is derived from an EMBL/GenBank/DDBJ whole genome shotgun (WGS) entry which is preliminary data.</text>
</comment>
<dbReference type="GO" id="GO:0016036">
    <property type="term" value="P:cellular response to phosphate starvation"/>
    <property type="evidence" value="ECO:0007669"/>
    <property type="project" value="TreeGrafter"/>
</dbReference>
<feature type="transmembrane region" description="Helical" evidence="7">
    <location>
        <begin position="561"/>
        <end position="583"/>
    </location>
</feature>
<feature type="transmembrane region" description="Helical" evidence="7">
    <location>
        <begin position="712"/>
        <end position="733"/>
    </location>
</feature>
<evidence type="ECO:0000259" key="8">
    <source>
        <dbReference type="PROSITE" id="PS51380"/>
    </source>
</evidence>
<dbReference type="PANTHER" id="PTHR10783">
    <property type="entry name" value="XENOTROPIC AND POLYTROPIC RETROVIRUS RECEPTOR 1-RELATED"/>
    <property type="match status" value="1"/>
</dbReference>
<dbReference type="CDD" id="cd14475">
    <property type="entry name" value="SPX_SYG1_like"/>
    <property type="match status" value="1"/>
</dbReference>
<organism evidence="10 11">
    <name type="scientific">Penicillium canariense</name>
    <dbReference type="NCBI Taxonomy" id="189055"/>
    <lineage>
        <taxon>Eukaryota</taxon>
        <taxon>Fungi</taxon>
        <taxon>Dikarya</taxon>
        <taxon>Ascomycota</taxon>
        <taxon>Pezizomycotina</taxon>
        <taxon>Eurotiomycetes</taxon>
        <taxon>Eurotiomycetidae</taxon>
        <taxon>Eurotiales</taxon>
        <taxon>Aspergillaceae</taxon>
        <taxon>Penicillium</taxon>
    </lineage>
</organism>
<reference evidence="10" key="2">
    <citation type="journal article" date="2023" name="IMA Fungus">
        <title>Comparative genomic study of the Penicillium genus elucidates a diverse pangenome and 15 lateral gene transfer events.</title>
        <authorList>
            <person name="Petersen C."/>
            <person name="Sorensen T."/>
            <person name="Nielsen M.R."/>
            <person name="Sondergaard T.E."/>
            <person name="Sorensen J.L."/>
            <person name="Fitzpatrick D.A."/>
            <person name="Frisvad J.C."/>
            <person name="Nielsen K.L."/>
        </authorList>
    </citation>
    <scope>NUCLEOTIDE SEQUENCE</scope>
    <source>
        <strain evidence="10">IBT 26290</strain>
    </source>
</reference>
<comment type="subcellular location">
    <subcellularLocation>
        <location evidence="1">Membrane</location>
        <topology evidence="1">Multi-pass membrane protein</topology>
    </subcellularLocation>
</comment>
<dbReference type="PROSITE" id="PS51382">
    <property type="entry name" value="SPX"/>
    <property type="match status" value="1"/>
</dbReference>
<dbReference type="AlphaFoldDB" id="A0A9W9IMC7"/>
<dbReference type="InterPro" id="IPR004331">
    <property type="entry name" value="SPX_dom"/>
</dbReference>
<evidence type="ECO:0000259" key="9">
    <source>
        <dbReference type="PROSITE" id="PS51382"/>
    </source>
</evidence>
<proteinExistence type="inferred from homology"/>
<dbReference type="Proteomes" id="UP001149163">
    <property type="component" value="Unassembled WGS sequence"/>
</dbReference>
<gene>
    <name evidence="10" type="ORF">N7482_002768</name>
</gene>
<keyword evidence="4 7" id="KW-1133">Transmembrane helix</keyword>
<reference evidence="10" key="1">
    <citation type="submission" date="2022-11" db="EMBL/GenBank/DDBJ databases">
        <authorList>
            <person name="Petersen C."/>
        </authorList>
    </citation>
    <scope>NUCLEOTIDE SEQUENCE</scope>
    <source>
        <strain evidence="10">IBT 26290</strain>
    </source>
</reference>
<keyword evidence="3 7" id="KW-0812">Transmembrane</keyword>
<dbReference type="GeneID" id="81424069"/>
<dbReference type="EMBL" id="JAPQKN010000001">
    <property type="protein sequence ID" value="KAJ5176891.1"/>
    <property type="molecule type" value="Genomic_DNA"/>
</dbReference>
<evidence type="ECO:0000256" key="1">
    <source>
        <dbReference type="ARBA" id="ARBA00004141"/>
    </source>
</evidence>
<protein>
    <submittedName>
        <fullName evidence="10">Uncharacterized protein</fullName>
    </submittedName>
</protein>
<feature type="transmembrane region" description="Helical" evidence="7">
    <location>
        <begin position="753"/>
        <end position="775"/>
    </location>
</feature>